<sequence>MSPLAVKKPIKQKKLESAWTSCSWRCLTYALAIALIFCLAVICFLLVPLLSAGSLNGAGGSYSGG</sequence>
<keyword evidence="1" id="KW-0472">Membrane</keyword>
<dbReference type="AlphaFoldDB" id="A0A914VQK1"/>
<evidence type="ECO:0000313" key="2">
    <source>
        <dbReference type="Proteomes" id="UP000887566"/>
    </source>
</evidence>
<dbReference type="Proteomes" id="UP000887566">
    <property type="component" value="Unplaced"/>
</dbReference>
<feature type="transmembrane region" description="Helical" evidence="1">
    <location>
        <begin position="26"/>
        <end position="47"/>
    </location>
</feature>
<evidence type="ECO:0000313" key="3">
    <source>
        <dbReference type="WBParaSite" id="PSAMB.scaffold23269size440.g38855.t1"/>
    </source>
</evidence>
<proteinExistence type="predicted"/>
<evidence type="ECO:0000256" key="1">
    <source>
        <dbReference type="SAM" id="Phobius"/>
    </source>
</evidence>
<name>A0A914VQK1_9BILA</name>
<keyword evidence="1" id="KW-1133">Transmembrane helix</keyword>
<keyword evidence="2" id="KW-1185">Reference proteome</keyword>
<reference evidence="3" key="1">
    <citation type="submission" date="2022-11" db="UniProtKB">
        <authorList>
            <consortium name="WormBaseParasite"/>
        </authorList>
    </citation>
    <scope>IDENTIFICATION</scope>
</reference>
<protein>
    <submittedName>
        <fullName evidence="3">Uncharacterized protein</fullName>
    </submittedName>
</protein>
<keyword evidence="1" id="KW-0812">Transmembrane</keyword>
<organism evidence="2 3">
    <name type="scientific">Plectus sambesii</name>
    <dbReference type="NCBI Taxonomy" id="2011161"/>
    <lineage>
        <taxon>Eukaryota</taxon>
        <taxon>Metazoa</taxon>
        <taxon>Ecdysozoa</taxon>
        <taxon>Nematoda</taxon>
        <taxon>Chromadorea</taxon>
        <taxon>Plectida</taxon>
        <taxon>Plectina</taxon>
        <taxon>Plectoidea</taxon>
        <taxon>Plectidae</taxon>
        <taxon>Plectus</taxon>
    </lineage>
</organism>
<accession>A0A914VQK1</accession>
<dbReference type="WBParaSite" id="PSAMB.scaffold23269size440.g38855.t1">
    <property type="protein sequence ID" value="PSAMB.scaffold23269size440.g38855.t1"/>
    <property type="gene ID" value="PSAMB.scaffold23269size440.g38855"/>
</dbReference>